<evidence type="ECO:0000313" key="1">
    <source>
        <dbReference type="EMBL" id="KIK25979.1"/>
    </source>
</evidence>
<dbReference type="AlphaFoldDB" id="A0A0C9ZJ58"/>
<protein>
    <submittedName>
        <fullName evidence="1">Uncharacterized protein</fullName>
    </submittedName>
</protein>
<accession>A0A0C9ZJ58</accession>
<reference evidence="2" key="2">
    <citation type="submission" date="2015-01" db="EMBL/GenBank/DDBJ databases">
        <title>Evolutionary Origins and Diversification of the Mycorrhizal Mutualists.</title>
        <authorList>
            <consortium name="DOE Joint Genome Institute"/>
            <consortium name="Mycorrhizal Genomics Consortium"/>
            <person name="Kohler A."/>
            <person name="Kuo A."/>
            <person name="Nagy L.G."/>
            <person name="Floudas D."/>
            <person name="Copeland A."/>
            <person name="Barry K.W."/>
            <person name="Cichocki N."/>
            <person name="Veneault-Fourrey C."/>
            <person name="LaButti K."/>
            <person name="Lindquist E.A."/>
            <person name="Lipzen A."/>
            <person name="Lundell T."/>
            <person name="Morin E."/>
            <person name="Murat C."/>
            <person name="Riley R."/>
            <person name="Ohm R."/>
            <person name="Sun H."/>
            <person name="Tunlid A."/>
            <person name="Henrissat B."/>
            <person name="Grigoriev I.V."/>
            <person name="Hibbett D.S."/>
            <person name="Martin F."/>
        </authorList>
    </citation>
    <scope>NUCLEOTIDE SEQUENCE [LARGE SCALE GENOMIC DNA]</scope>
    <source>
        <strain evidence="2">441</strain>
    </source>
</reference>
<reference evidence="1 2" key="1">
    <citation type="submission" date="2014-04" db="EMBL/GenBank/DDBJ databases">
        <authorList>
            <consortium name="DOE Joint Genome Institute"/>
            <person name="Kuo A."/>
            <person name="Kohler A."/>
            <person name="Costa M.D."/>
            <person name="Nagy L.G."/>
            <person name="Floudas D."/>
            <person name="Copeland A."/>
            <person name="Barry K.W."/>
            <person name="Cichocki N."/>
            <person name="Veneault-Fourrey C."/>
            <person name="LaButti K."/>
            <person name="Lindquist E.A."/>
            <person name="Lipzen A."/>
            <person name="Lundell T."/>
            <person name="Morin E."/>
            <person name="Murat C."/>
            <person name="Sun H."/>
            <person name="Tunlid A."/>
            <person name="Henrissat B."/>
            <person name="Grigoriev I.V."/>
            <person name="Hibbett D.S."/>
            <person name="Martin F."/>
            <person name="Nordberg H.P."/>
            <person name="Cantor M.N."/>
            <person name="Hua S.X."/>
        </authorList>
    </citation>
    <scope>NUCLEOTIDE SEQUENCE [LARGE SCALE GENOMIC DNA]</scope>
    <source>
        <strain evidence="1 2">441</strain>
    </source>
</reference>
<proteinExistence type="predicted"/>
<dbReference type="EMBL" id="KN833704">
    <property type="protein sequence ID" value="KIK25979.1"/>
    <property type="molecule type" value="Genomic_DNA"/>
</dbReference>
<dbReference type="HOGENOM" id="CLU_2740980_0_0_1"/>
<name>A0A0C9ZJ58_9AGAM</name>
<gene>
    <name evidence="1" type="ORF">PISMIDRAFT_676508</name>
</gene>
<evidence type="ECO:0000313" key="2">
    <source>
        <dbReference type="Proteomes" id="UP000054018"/>
    </source>
</evidence>
<keyword evidence="2" id="KW-1185">Reference proteome</keyword>
<sequence>MCRLRSPATLDTTDKVVKLEASFTLSRINYHTVGLYQVKTRSMIADATIKIISEGTVRLDEFRDTESSVPS</sequence>
<dbReference type="Proteomes" id="UP000054018">
    <property type="component" value="Unassembled WGS sequence"/>
</dbReference>
<organism evidence="1 2">
    <name type="scientific">Pisolithus microcarpus 441</name>
    <dbReference type="NCBI Taxonomy" id="765257"/>
    <lineage>
        <taxon>Eukaryota</taxon>
        <taxon>Fungi</taxon>
        <taxon>Dikarya</taxon>
        <taxon>Basidiomycota</taxon>
        <taxon>Agaricomycotina</taxon>
        <taxon>Agaricomycetes</taxon>
        <taxon>Agaricomycetidae</taxon>
        <taxon>Boletales</taxon>
        <taxon>Sclerodermatineae</taxon>
        <taxon>Pisolithaceae</taxon>
        <taxon>Pisolithus</taxon>
    </lineage>
</organism>